<feature type="transmembrane region" description="Helical" evidence="5">
    <location>
        <begin position="29"/>
        <end position="47"/>
    </location>
</feature>
<dbReference type="InterPro" id="IPR004481">
    <property type="entry name" value="K/Na/Ca-exchanger"/>
</dbReference>
<dbReference type="GO" id="GO:0006874">
    <property type="term" value="P:intracellular calcium ion homeostasis"/>
    <property type="evidence" value="ECO:0007669"/>
    <property type="project" value="TreeGrafter"/>
</dbReference>
<name>A0A1X7AFW4_9GAMM</name>
<feature type="transmembrane region" description="Helical" evidence="5">
    <location>
        <begin position="68"/>
        <end position="92"/>
    </location>
</feature>
<evidence type="ECO:0000313" key="8">
    <source>
        <dbReference type="Proteomes" id="UP000196573"/>
    </source>
</evidence>
<feature type="transmembrane region" description="Helical" evidence="5">
    <location>
        <begin position="269"/>
        <end position="293"/>
    </location>
</feature>
<organism evidence="7 8">
    <name type="scientific">Parendozoicomonas haliclonae</name>
    <dbReference type="NCBI Taxonomy" id="1960125"/>
    <lineage>
        <taxon>Bacteria</taxon>
        <taxon>Pseudomonadati</taxon>
        <taxon>Pseudomonadota</taxon>
        <taxon>Gammaproteobacteria</taxon>
        <taxon>Oceanospirillales</taxon>
        <taxon>Endozoicomonadaceae</taxon>
        <taxon>Parendozoicomonas</taxon>
    </lineage>
</organism>
<dbReference type="Gene3D" id="6.10.280.80">
    <property type="entry name" value="NCX, peripheral helical region"/>
    <property type="match status" value="1"/>
</dbReference>
<dbReference type="NCBIfam" id="TIGR00367">
    <property type="entry name" value="calcium/sodium antiporter"/>
    <property type="match status" value="1"/>
</dbReference>
<evidence type="ECO:0000256" key="4">
    <source>
        <dbReference type="ARBA" id="ARBA00023136"/>
    </source>
</evidence>
<keyword evidence="8" id="KW-1185">Reference proteome</keyword>
<dbReference type="GO" id="GO:0005886">
    <property type="term" value="C:plasma membrane"/>
    <property type="evidence" value="ECO:0007669"/>
    <property type="project" value="TreeGrafter"/>
</dbReference>
<evidence type="ECO:0000259" key="6">
    <source>
        <dbReference type="Pfam" id="PF01699"/>
    </source>
</evidence>
<feature type="domain" description="Sodium/calcium exchanger membrane region" evidence="6">
    <location>
        <begin position="204"/>
        <end position="346"/>
    </location>
</feature>
<feature type="domain" description="Sodium/calcium exchanger membrane region" evidence="6">
    <location>
        <begin position="34"/>
        <end position="172"/>
    </location>
</feature>
<dbReference type="AlphaFoldDB" id="A0A1X7AFW4"/>
<dbReference type="InterPro" id="IPR044880">
    <property type="entry name" value="NCX_ion-bd_dom_sf"/>
</dbReference>
<reference evidence="7 8" key="1">
    <citation type="submission" date="2017-03" db="EMBL/GenBank/DDBJ databases">
        <authorList>
            <person name="Afonso C.L."/>
            <person name="Miller P.J."/>
            <person name="Scott M.A."/>
            <person name="Spackman E."/>
            <person name="Goraichik I."/>
            <person name="Dimitrov K.M."/>
            <person name="Suarez D.L."/>
            <person name="Swayne D.E."/>
        </authorList>
    </citation>
    <scope>NUCLEOTIDE SEQUENCE [LARGE SCALE GENOMIC DNA]</scope>
    <source>
        <strain evidence="7">SB41UT1</strain>
    </source>
</reference>
<evidence type="ECO:0000256" key="2">
    <source>
        <dbReference type="ARBA" id="ARBA00022692"/>
    </source>
</evidence>
<evidence type="ECO:0000256" key="1">
    <source>
        <dbReference type="ARBA" id="ARBA00004141"/>
    </source>
</evidence>
<feature type="transmembrane region" description="Helical" evidence="5">
    <location>
        <begin position="204"/>
        <end position="223"/>
    </location>
</feature>
<dbReference type="Proteomes" id="UP000196573">
    <property type="component" value="Unassembled WGS sequence"/>
</dbReference>
<evidence type="ECO:0000256" key="5">
    <source>
        <dbReference type="SAM" id="Phobius"/>
    </source>
</evidence>
<keyword evidence="4 5" id="KW-0472">Membrane</keyword>
<feature type="transmembrane region" description="Helical" evidence="5">
    <location>
        <begin position="305"/>
        <end position="322"/>
    </location>
</feature>
<feature type="transmembrane region" description="Helical" evidence="5">
    <location>
        <begin position="104"/>
        <end position="122"/>
    </location>
</feature>
<comment type="subcellular location">
    <subcellularLocation>
        <location evidence="1">Membrane</location>
        <topology evidence="1">Multi-pass membrane protein</topology>
    </subcellularLocation>
</comment>
<gene>
    <name evidence="7" type="primary">yrbG_1</name>
    <name evidence="7" type="ORF">EHSB41UT_00707</name>
</gene>
<evidence type="ECO:0000256" key="3">
    <source>
        <dbReference type="ARBA" id="ARBA00022989"/>
    </source>
</evidence>
<sequence length="358" mass="37502">MRGMLLSFYNPGKILPLYFIRTHWNGSNFMLLLAIAALIVGLIALMWSADHFVNSAAVTARHLGMSPMLIGLTIVAIGTSAPEILVSLTAALKGSGDLAVGNALGSNIANIGMVLGLTLLIAPIRVNKRLMGKELPLLAAITLVSGAILYDNSITFIEGVLMIAGLIAAMVLINYWQKKPDDEPLTSIGEESEDEIQEMPQTKATLILVGSLALLLVSSNILVESATYIARYFGISELIIGLTIVAIGTSLPELAASVASALKGHPDMALGNIIGSNMFNLLAVMAVPGLVAPGSISPEALIRDYPAMCALTLLLMALTLIGKKPRVLGRISGLVLCSGYIAYAGYIAFGGMLIATAS</sequence>
<keyword evidence="3 5" id="KW-1133">Transmembrane helix</keyword>
<dbReference type="InterPro" id="IPR004837">
    <property type="entry name" value="NaCa_Exmemb"/>
</dbReference>
<keyword evidence="2 5" id="KW-0812">Transmembrane</keyword>
<dbReference type="GO" id="GO:0005262">
    <property type="term" value="F:calcium channel activity"/>
    <property type="evidence" value="ECO:0007669"/>
    <property type="project" value="TreeGrafter"/>
</dbReference>
<accession>A0A1X7AFW4</accession>
<dbReference type="Pfam" id="PF01699">
    <property type="entry name" value="Na_Ca_ex"/>
    <property type="match status" value="2"/>
</dbReference>
<feature type="transmembrane region" description="Helical" evidence="5">
    <location>
        <begin position="156"/>
        <end position="176"/>
    </location>
</feature>
<dbReference type="PANTHER" id="PTHR10846">
    <property type="entry name" value="SODIUM/POTASSIUM/CALCIUM EXCHANGER"/>
    <property type="match status" value="1"/>
</dbReference>
<feature type="transmembrane region" description="Helical" evidence="5">
    <location>
        <begin position="334"/>
        <end position="355"/>
    </location>
</feature>
<dbReference type="Gene3D" id="1.20.1420.30">
    <property type="entry name" value="NCX, central ion-binding region"/>
    <property type="match status" value="1"/>
</dbReference>
<dbReference type="PANTHER" id="PTHR10846:SF8">
    <property type="entry name" value="INNER MEMBRANE PROTEIN YRBG"/>
    <property type="match status" value="1"/>
</dbReference>
<proteinExistence type="predicted"/>
<evidence type="ECO:0000313" key="7">
    <source>
        <dbReference type="EMBL" id="SMA37252.1"/>
    </source>
</evidence>
<protein>
    <submittedName>
        <fullName evidence="7">Inner membrane protein YrbG</fullName>
    </submittedName>
</protein>
<dbReference type="EMBL" id="FWPT01000002">
    <property type="protein sequence ID" value="SMA37252.1"/>
    <property type="molecule type" value="Genomic_DNA"/>
</dbReference>
<dbReference type="GO" id="GO:0008273">
    <property type="term" value="F:calcium, potassium:sodium antiporter activity"/>
    <property type="evidence" value="ECO:0007669"/>
    <property type="project" value="TreeGrafter"/>
</dbReference>